<evidence type="ECO:0000313" key="2">
    <source>
        <dbReference type="EMBL" id="KAJ8449201.1"/>
    </source>
</evidence>
<keyword evidence="3" id="KW-1185">Reference proteome</keyword>
<evidence type="ECO:0000256" key="1">
    <source>
        <dbReference type="SAM" id="MobiDB-lite"/>
    </source>
</evidence>
<feature type="region of interest" description="Disordered" evidence="1">
    <location>
        <begin position="244"/>
        <end position="277"/>
    </location>
</feature>
<comment type="caution">
    <text evidence="2">The sequence shown here is derived from an EMBL/GenBank/DDBJ whole genome shotgun (WGS) entry which is preliminary data.</text>
</comment>
<accession>A0A9Q1KQW9</accession>
<name>A0A9Q1KQW9_9CARY</name>
<feature type="compositionally biased region" description="Basic and acidic residues" evidence="1">
    <location>
        <begin position="260"/>
        <end position="277"/>
    </location>
</feature>
<dbReference type="EMBL" id="JAKOGI010000024">
    <property type="protein sequence ID" value="KAJ8449201.1"/>
    <property type="molecule type" value="Genomic_DNA"/>
</dbReference>
<reference evidence="2" key="1">
    <citation type="submission" date="2022-04" db="EMBL/GenBank/DDBJ databases">
        <title>Carnegiea gigantea Genome sequencing and assembly v2.</title>
        <authorList>
            <person name="Copetti D."/>
            <person name="Sanderson M.J."/>
            <person name="Burquez A."/>
            <person name="Wojciechowski M.F."/>
        </authorList>
    </citation>
    <scope>NUCLEOTIDE SEQUENCE</scope>
    <source>
        <strain evidence="2">SGP5-SGP5p</strain>
        <tissue evidence="2">Aerial part</tissue>
    </source>
</reference>
<protein>
    <submittedName>
        <fullName evidence="2">Uncharacterized protein</fullName>
    </submittedName>
</protein>
<organism evidence="2 3">
    <name type="scientific">Carnegiea gigantea</name>
    <dbReference type="NCBI Taxonomy" id="171969"/>
    <lineage>
        <taxon>Eukaryota</taxon>
        <taxon>Viridiplantae</taxon>
        <taxon>Streptophyta</taxon>
        <taxon>Embryophyta</taxon>
        <taxon>Tracheophyta</taxon>
        <taxon>Spermatophyta</taxon>
        <taxon>Magnoliopsida</taxon>
        <taxon>eudicotyledons</taxon>
        <taxon>Gunneridae</taxon>
        <taxon>Pentapetalae</taxon>
        <taxon>Caryophyllales</taxon>
        <taxon>Cactineae</taxon>
        <taxon>Cactaceae</taxon>
        <taxon>Cactoideae</taxon>
        <taxon>Echinocereeae</taxon>
        <taxon>Carnegiea</taxon>
    </lineage>
</organism>
<gene>
    <name evidence="2" type="ORF">Cgig2_027203</name>
</gene>
<evidence type="ECO:0000313" key="3">
    <source>
        <dbReference type="Proteomes" id="UP001153076"/>
    </source>
</evidence>
<dbReference type="AlphaFoldDB" id="A0A9Q1KQW9"/>
<sequence length="277" mass="30661">MVSIGMANTPGKILKDQKAGRGEKEIVHKKLQLRLPITRLALPPLRALHGLNCLSHKLRDGRRPVVITYVKLEVVFLSSAVGSPDRFLTGLPSFQSRTSPQPDSRYTKRKSYFQCFTFDFFSIAVMKPGLSLKQYHPKSLVSFGALWTICMRPNARVVQVRPWSSQVAMKEQTLCHDMKIKPDTVVQSHTINGNTFCKRLIHCSIHLGDHEGISGGQKRVGAPGNSGPSATISVTNPLGARPFLLSTDLPRANGPSGDEEVVHAPFEDELLNKRSEE</sequence>
<dbReference type="Proteomes" id="UP001153076">
    <property type="component" value="Unassembled WGS sequence"/>
</dbReference>
<proteinExistence type="predicted"/>